<feature type="region of interest" description="Disordered" evidence="9">
    <location>
        <begin position="133"/>
        <end position="152"/>
    </location>
</feature>
<evidence type="ECO:0000313" key="11">
    <source>
        <dbReference type="Proteomes" id="UP000027586"/>
    </source>
</evidence>
<name>A0A068RLP4_9FUNG</name>
<evidence type="ECO:0000256" key="7">
    <source>
        <dbReference type="ARBA" id="ARBA00022801"/>
    </source>
</evidence>
<keyword evidence="5" id="KW-0479">Metal-binding</keyword>
<proteinExistence type="inferred from homology"/>
<protein>
    <submittedName>
        <fullName evidence="10">Metallo-hydrolase oxidoreductase</fullName>
    </submittedName>
</protein>
<dbReference type="EMBL" id="CBTN010000008">
    <property type="protein sequence ID" value="CDH51088.1"/>
    <property type="molecule type" value="Genomic_DNA"/>
</dbReference>
<dbReference type="STRING" id="1263082.A0A068RLP4"/>
<evidence type="ECO:0000256" key="9">
    <source>
        <dbReference type="SAM" id="MobiDB-lite"/>
    </source>
</evidence>
<reference evidence="10" key="1">
    <citation type="submission" date="2013-08" db="EMBL/GenBank/DDBJ databases">
        <title>Gene expansion shapes genome architecture in the human pathogen Lichtheimia corymbifera: an evolutionary genomics analysis in the ancient terrestrial Mucorales (Mucoromycotina).</title>
        <authorList>
            <person name="Schwartze V.U."/>
            <person name="Winter S."/>
            <person name="Shelest E."/>
            <person name="Marcet-Houben M."/>
            <person name="Horn F."/>
            <person name="Wehner S."/>
            <person name="Hoffmann K."/>
            <person name="Riege K."/>
            <person name="Sammeth M."/>
            <person name="Nowrousian M."/>
            <person name="Valiante V."/>
            <person name="Linde J."/>
            <person name="Jacobsen I.D."/>
            <person name="Marz M."/>
            <person name="Brakhage A.A."/>
            <person name="Gabaldon T."/>
            <person name="Bocker S."/>
            <person name="Voigt K."/>
        </authorList>
    </citation>
    <scope>NUCLEOTIDE SEQUENCE [LARGE SCALE GENOMIC DNA]</scope>
    <source>
        <strain evidence="10">FSU 9682</strain>
    </source>
</reference>
<dbReference type="GO" id="GO:0046872">
    <property type="term" value="F:metal ion binding"/>
    <property type="evidence" value="ECO:0007669"/>
    <property type="project" value="UniProtKB-KW"/>
</dbReference>
<dbReference type="AlphaFoldDB" id="A0A068RLP4"/>
<keyword evidence="8" id="KW-0862">Zinc</keyword>
<evidence type="ECO:0000256" key="3">
    <source>
        <dbReference type="ARBA" id="ARBA00022694"/>
    </source>
</evidence>
<comment type="subunit">
    <text evidence="2">Homodimer.</text>
</comment>
<dbReference type="OrthoDB" id="527344at2759"/>
<dbReference type="PANTHER" id="PTHR46018:SF2">
    <property type="entry name" value="ZINC PHOSPHODIESTERASE ELAC PROTEIN 1"/>
    <property type="match status" value="1"/>
</dbReference>
<evidence type="ECO:0000256" key="1">
    <source>
        <dbReference type="ARBA" id="ARBA00001947"/>
    </source>
</evidence>
<evidence type="ECO:0000256" key="4">
    <source>
        <dbReference type="ARBA" id="ARBA00022722"/>
    </source>
</evidence>
<keyword evidence="4" id="KW-0540">Nuclease</keyword>
<evidence type="ECO:0000256" key="5">
    <source>
        <dbReference type="ARBA" id="ARBA00022723"/>
    </source>
</evidence>
<evidence type="ECO:0000256" key="6">
    <source>
        <dbReference type="ARBA" id="ARBA00022759"/>
    </source>
</evidence>
<keyword evidence="11" id="KW-1185">Reference proteome</keyword>
<comment type="caution">
    <text evidence="10">The sequence shown here is derived from an EMBL/GenBank/DDBJ whole genome shotgun (WGS) entry which is preliminary data.</text>
</comment>
<dbReference type="HAMAP" id="MF_01818">
    <property type="entry name" value="RNase_Z_BN"/>
    <property type="match status" value="1"/>
</dbReference>
<dbReference type="InterPro" id="IPR013471">
    <property type="entry name" value="RNase_Z/BN"/>
</dbReference>
<dbReference type="GO" id="GO:0005634">
    <property type="term" value="C:nucleus"/>
    <property type="evidence" value="ECO:0007669"/>
    <property type="project" value="TreeGrafter"/>
</dbReference>
<organism evidence="10 11">
    <name type="scientific">Lichtheimia corymbifera JMRC:FSU:9682</name>
    <dbReference type="NCBI Taxonomy" id="1263082"/>
    <lineage>
        <taxon>Eukaryota</taxon>
        <taxon>Fungi</taxon>
        <taxon>Fungi incertae sedis</taxon>
        <taxon>Mucoromycota</taxon>
        <taxon>Mucoromycotina</taxon>
        <taxon>Mucoromycetes</taxon>
        <taxon>Mucorales</taxon>
        <taxon>Lichtheimiaceae</taxon>
        <taxon>Lichtheimia</taxon>
    </lineage>
</organism>
<keyword evidence="6" id="KW-0255">Endonuclease</keyword>
<dbReference type="SUPFAM" id="SSF56281">
    <property type="entry name" value="Metallo-hydrolase/oxidoreductase"/>
    <property type="match status" value="1"/>
</dbReference>
<evidence type="ECO:0000256" key="8">
    <source>
        <dbReference type="ARBA" id="ARBA00022833"/>
    </source>
</evidence>
<keyword evidence="3" id="KW-0819">tRNA processing</keyword>
<dbReference type="InterPro" id="IPR036866">
    <property type="entry name" value="RibonucZ/Hydroxyglut_hydro"/>
</dbReference>
<gene>
    <name evidence="10" type="ORF">LCOR_02741.1</name>
</gene>
<comment type="cofactor">
    <cofactor evidence="1">
        <name>Zn(2+)</name>
        <dbReference type="ChEBI" id="CHEBI:29105"/>
    </cofactor>
</comment>
<dbReference type="VEuPathDB" id="FungiDB:LCOR_02741.1"/>
<dbReference type="PANTHER" id="PTHR46018">
    <property type="entry name" value="ZINC PHOSPHODIESTERASE ELAC PROTEIN 1"/>
    <property type="match status" value="1"/>
</dbReference>
<accession>A0A068RLP4</accession>
<dbReference type="CDD" id="cd07717">
    <property type="entry name" value="RNaseZ_ZiPD-like_MBL-fold"/>
    <property type="match status" value="1"/>
</dbReference>
<dbReference type="Gene3D" id="3.60.15.10">
    <property type="entry name" value="Ribonuclease Z/Hydroxyacylglutathione hydrolase-like"/>
    <property type="match status" value="1"/>
</dbReference>
<evidence type="ECO:0000256" key="2">
    <source>
        <dbReference type="ARBA" id="ARBA00011738"/>
    </source>
</evidence>
<evidence type="ECO:0000313" key="10">
    <source>
        <dbReference type="EMBL" id="CDH51088.1"/>
    </source>
</evidence>
<dbReference type="Proteomes" id="UP000027586">
    <property type="component" value="Unassembled WGS sequence"/>
</dbReference>
<keyword evidence="7" id="KW-0378">Hydrolase</keyword>
<sequence>MAVPIDITFLGTGSAQPSATRNHQAIAFRANGDIWLFDAGEATQHQLQKSALKMGRVTKIFITHMHGDHCFGLAPLLCSMTENMNANRVDNDSIVDVYGPSPLRRWLRTTLLSTYSRLGRKYRVHELLLDESERDNDTSSLHPDEDPNGKDIVLPKTSGDAYYRLPEIADGWSVLAAPIKHSIPSLGFLIQEPDLPGKLDQAALTPLIHRNAEALRQERGFKNPLQILGELKKSSEPIQLPDGTILHPPETRQGRQIVILGDTCDATSMLPLLNRPPDVLIHEATNALTSLDPQGTTYEEVLERTLSHGHSTPQMAATLARDMGAKTLLMTHFSVRYKGNEEGFEVMEEIRKQAVHVLGEDRDSDVHCARDFWSFDVKIKGA</sequence>
<dbReference type="Pfam" id="PF23023">
    <property type="entry name" value="Anti-Pycsar_Apyc1"/>
    <property type="match status" value="1"/>
</dbReference>
<dbReference type="GO" id="GO:0042781">
    <property type="term" value="F:3'-tRNA processing endoribonuclease activity"/>
    <property type="evidence" value="ECO:0007669"/>
    <property type="project" value="TreeGrafter"/>
</dbReference>